<dbReference type="AlphaFoldDB" id="A0A0E9XNI5"/>
<name>A0A0E9XNI5_ANGAN</name>
<dbReference type="EMBL" id="GBXM01004591">
    <property type="protein sequence ID" value="JAI03987.1"/>
    <property type="molecule type" value="Transcribed_RNA"/>
</dbReference>
<evidence type="ECO:0000313" key="2">
    <source>
        <dbReference type="EMBL" id="JAI03987.1"/>
    </source>
</evidence>
<protein>
    <submittedName>
        <fullName evidence="2">Uncharacterized protein</fullName>
    </submittedName>
</protein>
<reference evidence="2" key="1">
    <citation type="submission" date="2014-11" db="EMBL/GenBank/DDBJ databases">
        <authorList>
            <person name="Amaro Gonzalez C."/>
        </authorList>
    </citation>
    <scope>NUCLEOTIDE SEQUENCE</scope>
</reference>
<organism evidence="2">
    <name type="scientific">Anguilla anguilla</name>
    <name type="common">European freshwater eel</name>
    <name type="synonym">Muraena anguilla</name>
    <dbReference type="NCBI Taxonomy" id="7936"/>
    <lineage>
        <taxon>Eukaryota</taxon>
        <taxon>Metazoa</taxon>
        <taxon>Chordata</taxon>
        <taxon>Craniata</taxon>
        <taxon>Vertebrata</taxon>
        <taxon>Euteleostomi</taxon>
        <taxon>Actinopterygii</taxon>
        <taxon>Neopterygii</taxon>
        <taxon>Teleostei</taxon>
        <taxon>Anguilliformes</taxon>
        <taxon>Anguillidae</taxon>
        <taxon>Anguilla</taxon>
    </lineage>
</organism>
<evidence type="ECO:0000256" key="1">
    <source>
        <dbReference type="SAM" id="MobiDB-lite"/>
    </source>
</evidence>
<sequence>MSCVGSVMSCACSVWSSCVLGFFGKLSTSSLLYLREVMSQPHVQSSQANTWLHRNGSPHSGEGGNGLHGNGSRHSGMVKMVSMETDPVTLEW</sequence>
<proteinExistence type="predicted"/>
<accession>A0A0E9XNI5</accession>
<reference evidence="2" key="2">
    <citation type="journal article" date="2015" name="Fish Shellfish Immunol.">
        <title>Early steps in the European eel (Anguilla anguilla)-Vibrio vulnificus interaction in the gills: Role of the RtxA13 toxin.</title>
        <authorList>
            <person name="Callol A."/>
            <person name="Pajuelo D."/>
            <person name="Ebbesson L."/>
            <person name="Teles M."/>
            <person name="MacKenzie S."/>
            <person name="Amaro C."/>
        </authorList>
    </citation>
    <scope>NUCLEOTIDE SEQUENCE</scope>
</reference>
<feature type="region of interest" description="Disordered" evidence="1">
    <location>
        <begin position="45"/>
        <end position="79"/>
    </location>
</feature>